<protein>
    <submittedName>
        <fullName evidence="1">Jg8004 protein</fullName>
    </submittedName>
</protein>
<gene>
    <name evidence="1" type="primary">jg8004</name>
    <name evidence="1" type="ORF">PAEG_LOCUS13892</name>
</gene>
<keyword evidence="2" id="KW-1185">Reference proteome</keyword>
<evidence type="ECO:0000313" key="1">
    <source>
        <dbReference type="EMBL" id="CAH2236519.1"/>
    </source>
</evidence>
<organism evidence="1 2">
    <name type="scientific">Pararge aegeria aegeria</name>
    <dbReference type="NCBI Taxonomy" id="348720"/>
    <lineage>
        <taxon>Eukaryota</taxon>
        <taxon>Metazoa</taxon>
        <taxon>Ecdysozoa</taxon>
        <taxon>Arthropoda</taxon>
        <taxon>Hexapoda</taxon>
        <taxon>Insecta</taxon>
        <taxon>Pterygota</taxon>
        <taxon>Neoptera</taxon>
        <taxon>Endopterygota</taxon>
        <taxon>Lepidoptera</taxon>
        <taxon>Glossata</taxon>
        <taxon>Ditrysia</taxon>
        <taxon>Papilionoidea</taxon>
        <taxon>Nymphalidae</taxon>
        <taxon>Satyrinae</taxon>
        <taxon>Satyrini</taxon>
        <taxon>Parargina</taxon>
        <taxon>Pararge</taxon>
    </lineage>
</organism>
<name>A0A8S4RH21_9NEOP</name>
<dbReference type="AlphaFoldDB" id="A0A8S4RH21"/>
<accession>A0A8S4RH21</accession>
<sequence>MVTRRVSGRALASQWGQGPATPLRSVRAALPALLASLCEAITLNFNDYTSRLAPWAATLLSEPKGVSSIPTTGKCLCDEDECFSVTGPLSLYYNQIIREWSAGSPLSGVGPWAAAGGPGLRTLLYEAPPPSLPEALGLA</sequence>
<dbReference type="EMBL" id="CAKXAJ010025209">
    <property type="protein sequence ID" value="CAH2236519.1"/>
    <property type="molecule type" value="Genomic_DNA"/>
</dbReference>
<proteinExistence type="predicted"/>
<evidence type="ECO:0000313" key="2">
    <source>
        <dbReference type="Proteomes" id="UP000838756"/>
    </source>
</evidence>
<comment type="caution">
    <text evidence="1">The sequence shown here is derived from an EMBL/GenBank/DDBJ whole genome shotgun (WGS) entry which is preliminary data.</text>
</comment>
<reference evidence="1" key="1">
    <citation type="submission" date="2022-03" db="EMBL/GenBank/DDBJ databases">
        <authorList>
            <person name="Lindestad O."/>
        </authorList>
    </citation>
    <scope>NUCLEOTIDE SEQUENCE</scope>
</reference>
<dbReference type="Proteomes" id="UP000838756">
    <property type="component" value="Unassembled WGS sequence"/>
</dbReference>